<organism evidence="1 2">
    <name type="scientific">Microbacterium maritypicum</name>
    <name type="common">Microbacterium liquefaciens</name>
    <dbReference type="NCBI Taxonomy" id="33918"/>
    <lineage>
        <taxon>Bacteria</taxon>
        <taxon>Bacillati</taxon>
        <taxon>Actinomycetota</taxon>
        <taxon>Actinomycetes</taxon>
        <taxon>Micrococcales</taxon>
        <taxon>Microbacteriaceae</taxon>
        <taxon>Microbacterium</taxon>
    </lineage>
</organism>
<evidence type="ECO:0008006" key="3">
    <source>
        <dbReference type="Google" id="ProtNLM"/>
    </source>
</evidence>
<dbReference type="EMBL" id="WAAQ01000003">
    <property type="protein sequence ID" value="KAB1881332.1"/>
    <property type="molecule type" value="Genomic_DNA"/>
</dbReference>
<gene>
    <name evidence="1" type="ORF">F6W70_15730</name>
</gene>
<sequence>MDSKKFEDIAVATSAQASRSASLPIFGLDVTSDILRAVTGEARDNRLGSRISGSDPVVLTIDTTTHSLTGILKELRSAHAEQAYLADFEWVDNLSMMRDPTIVSALEEQMVQQLKGADTSRTYMAMPDALDWGEIDAFRISPTRDAAYDDLDLDQYLDKMGKKKRRALTVDQLRQRGVMVSFNRSADDWSKQWTVHKCLISEQELNGRHYVLLEGAWFEFSTSIKEQVDQFVDGIATASIQLIKNKPGRTEAAYNAALAGRSPDLLLLDAKIPRPGGSPSGVEFCDVLSAQRHIIHVKRKARSSTLSHLFAQGSVSGRTFVEDGEYRRQLRQKIVDMRLMDEARWLELIPDERTVPDPARYTVVYVVIASGSGTASKWLPFFSKLNLMQHGRQVRNLGFKLEIANVTQKK</sequence>
<proteinExistence type="predicted"/>
<dbReference type="AlphaFoldDB" id="A0AAD3ZXK1"/>
<dbReference type="InterPro" id="IPR026487">
    <property type="entry name" value="CHP04141"/>
</dbReference>
<evidence type="ECO:0000313" key="2">
    <source>
        <dbReference type="Proteomes" id="UP000436027"/>
    </source>
</evidence>
<dbReference type="NCBIfam" id="TIGR04141">
    <property type="entry name" value="TIGR04141 family sporadically distributed protein"/>
    <property type="match status" value="1"/>
</dbReference>
<reference evidence="1 2" key="1">
    <citation type="submission" date="2019-09" db="EMBL/GenBank/DDBJ databases">
        <title>Whole genome sequencing of Microbacterium maritypicum.</title>
        <authorList>
            <person name="Lenchi N."/>
        </authorList>
    </citation>
    <scope>NUCLEOTIDE SEQUENCE [LARGE SCALE GENOMIC DNA]</scope>
    <source>
        <strain evidence="1 2">DSM 12512</strain>
    </source>
</reference>
<protein>
    <recommendedName>
        <fullName evidence="3">Sporadically distributed protein, TIGR04141 family</fullName>
    </recommendedName>
</protein>
<dbReference type="Pfam" id="PF19614">
    <property type="entry name" value="DUF6119"/>
    <property type="match status" value="1"/>
</dbReference>
<name>A0AAD3ZXK1_MICMQ</name>
<accession>A0AAD3ZXK1</accession>
<comment type="caution">
    <text evidence="1">The sequence shown here is derived from an EMBL/GenBank/DDBJ whole genome shotgun (WGS) entry which is preliminary data.</text>
</comment>
<evidence type="ECO:0000313" key="1">
    <source>
        <dbReference type="EMBL" id="KAB1881332.1"/>
    </source>
</evidence>
<dbReference type="Proteomes" id="UP000436027">
    <property type="component" value="Unassembled WGS sequence"/>
</dbReference>